<sequence>MKQDVPSIEAGAPSDGAEMPSPSQKGPYRAGLRHSASSGIAATDAAATFAIAVTRQLALAMAELVAVRAERVSADRNPRAVSNTTISRRSAPLRRLIDWLSKIRRASRLSRQRPRAAPPAAEAASQPRDLSSLKGMFRDQCRRELDEFLASGDRLSLPAAKEPRVSIVIVLFNQAELTLHCLRSLALEAGLEAEVVIVDNNSTDRTGALLDRLDGARVIRAPENLHFLRGVNRAAQDARGTYLLLLNNDTRVEPGAIAAAAARLDAEPSLGAVGGPIVMLDGTLQEAGCIIWNDGHTQGYGRGRHPGDWEFKFRRDVDYCSGAFLMVRRDLFERLGGLDTTYAPAYFEETDLCMRIREVGFRVGYEPAAGIVHFEYGSATTSDGARKLYTRNHKRFVVRHAAALASSHHAPGTSALIASMRDRSAGRVLIIATGGRSVLTAACRTIGQWVAKAMLDAGFAVTYCASSKTQEDPAGADLGMPENVERAIVQDLDGSLELLRRRRGYYNTVVLLGPERDDLPMETREALESALAGAFLINLPCRPEGAA</sequence>
<comment type="caution">
    <text evidence="3">The sequence shown here is derived from an EMBL/GenBank/DDBJ whole genome shotgun (WGS) entry which is preliminary data.</text>
</comment>
<dbReference type="Gene3D" id="3.90.550.10">
    <property type="entry name" value="Spore Coat Polysaccharide Biosynthesis Protein SpsA, Chain A"/>
    <property type="match status" value="1"/>
</dbReference>
<proteinExistence type="predicted"/>
<dbReference type="CDD" id="cd04186">
    <property type="entry name" value="GT_2_like_c"/>
    <property type="match status" value="1"/>
</dbReference>
<protein>
    <submittedName>
        <fullName evidence="3">Glycosyltransferase</fullName>
    </submittedName>
</protein>
<dbReference type="Proteomes" id="UP000698752">
    <property type="component" value="Unassembled WGS sequence"/>
</dbReference>
<dbReference type="SUPFAM" id="SSF53448">
    <property type="entry name" value="Nucleotide-diphospho-sugar transferases"/>
    <property type="match status" value="1"/>
</dbReference>
<dbReference type="PANTHER" id="PTHR43179">
    <property type="entry name" value="RHAMNOSYLTRANSFERASE WBBL"/>
    <property type="match status" value="1"/>
</dbReference>
<keyword evidence="4" id="KW-1185">Reference proteome</keyword>
<gene>
    <name evidence="3" type="ORF">GXW78_14330</name>
</gene>
<reference evidence="4" key="1">
    <citation type="journal article" date="2021" name="Syst. Appl. Microbiol.">
        <title>Roseomonas hellenica sp. nov., isolated from roots of wild-growing Alkanna tinctoria.</title>
        <authorList>
            <person name="Rat A."/>
            <person name="Naranjo H.D."/>
            <person name="Lebbe L."/>
            <person name="Cnockaert M."/>
            <person name="Krigas N."/>
            <person name="Grigoriadou K."/>
            <person name="Maloupa E."/>
            <person name="Willems A."/>
        </authorList>
    </citation>
    <scope>NUCLEOTIDE SEQUENCE [LARGE SCALE GENOMIC DNA]</scope>
    <source>
        <strain evidence="4">LMG 31159</strain>
    </source>
</reference>
<feature type="region of interest" description="Disordered" evidence="1">
    <location>
        <begin position="1"/>
        <end position="32"/>
    </location>
</feature>
<dbReference type="EMBL" id="JAAEDI010000014">
    <property type="protein sequence ID" value="MBR0650846.1"/>
    <property type="molecule type" value="Genomic_DNA"/>
</dbReference>
<evidence type="ECO:0000259" key="2">
    <source>
        <dbReference type="Pfam" id="PF00535"/>
    </source>
</evidence>
<evidence type="ECO:0000256" key="1">
    <source>
        <dbReference type="SAM" id="MobiDB-lite"/>
    </source>
</evidence>
<dbReference type="PANTHER" id="PTHR43179:SF7">
    <property type="entry name" value="RHAMNOSYLTRANSFERASE WBBL"/>
    <property type="match status" value="1"/>
</dbReference>
<dbReference type="InterPro" id="IPR001173">
    <property type="entry name" value="Glyco_trans_2-like"/>
</dbReference>
<dbReference type="Pfam" id="PF00535">
    <property type="entry name" value="Glycos_transf_2"/>
    <property type="match status" value="1"/>
</dbReference>
<dbReference type="InterPro" id="IPR029044">
    <property type="entry name" value="Nucleotide-diphossugar_trans"/>
</dbReference>
<organism evidence="3 4">
    <name type="scientific">Neoroseomonas terrae</name>
    <dbReference type="NCBI Taxonomy" id="424799"/>
    <lineage>
        <taxon>Bacteria</taxon>
        <taxon>Pseudomonadati</taxon>
        <taxon>Pseudomonadota</taxon>
        <taxon>Alphaproteobacteria</taxon>
        <taxon>Acetobacterales</taxon>
        <taxon>Acetobacteraceae</taxon>
        <taxon>Neoroseomonas</taxon>
    </lineage>
</organism>
<feature type="domain" description="Glycosyltransferase 2-like" evidence="2">
    <location>
        <begin position="166"/>
        <end position="335"/>
    </location>
</feature>
<name>A0ABS5EII8_9PROT</name>
<evidence type="ECO:0000313" key="4">
    <source>
        <dbReference type="Proteomes" id="UP000698752"/>
    </source>
</evidence>
<evidence type="ECO:0000313" key="3">
    <source>
        <dbReference type="EMBL" id="MBR0650846.1"/>
    </source>
</evidence>
<accession>A0ABS5EII8</accession>
<dbReference type="RefSeq" id="WP_211869510.1">
    <property type="nucleotide sequence ID" value="NZ_JAAEDI010000014.1"/>
</dbReference>
<feature type="region of interest" description="Disordered" evidence="1">
    <location>
        <begin position="108"/>
        <end position="129"/>
    </location>
</feature>
<feature type="compositionally biased region" description="Low complexity" evidence="1">
    <location>
        <begin position="118"/>
        <end position="128"/>
    </location>
</feature>